<gene>
    <name evidence="4" type="ORF">Y1Q_0013169</name>
</gene>
<keyword evidence="1" id="KW-0805">Transcription regulation</keyword>
<organism evidence="4 5">
    <name type="scientific">Alligator mississippiensis</name>
    <name type="common">American alligator</name>
    <dbReference type="NCBI Taxonomy" id="8496"/>
    <lineage>
        <taxon>Eukaryota</taxon>
        <taxon>Metazoa</taxon>
        <taxon>Chordata</taxon>
        <taxon>Craniata</taxon>
        <taxon>Vertebrata</taxon>
        <taxon>Euteleostomi</taxon>
        <taxon>Archelosauria</taxon>
        <taxon>Archosauria</taxon>
        <taxon>Crocodylia</taxon>
        <taxon>Alligatoridae</taxon>
        <taxon>Alligatorinae</taxon>
        <taxon>Alligator</taxon>
    </lineage>
</organism>
<evidence type="ECO:0000313" key="5">
    <source>
        <dbReference type="Proteomes" id="UP000050525"/>
    </source>
</evidence>
<feature type="compositionally biased region" description="Pro residues" evidence="3">
    <location>
        <begin position="114"/>
        <end position="125"/>
    </location>
</feature>
<dbReference type="PANTHER" id="PTHR45838">
    <property type="entry name" value="HISTONE-LYSINE-N-METHYLTRANSFERASE 2 KMT2 FAMILY MEMBER"/>
    <property type="match status" value="1"/>
</dbReference>
<evidence type="ECO:0000256" key="2">
    <source>
        <dbReference type="ARBA" id="ARBA00023163"/>
    </source>
</evidence>
<comment type="caution">
    <text evidence="4">The sequence shown here is derived from an EMBL/GenBank/DDBJ whole genome shotgun (WGS) entry which is preliminary data.</text>
</comment>
<dbReference type="GO" id="GO:0035097">
    <property type="term" value="C:histone methyltransferase complex"/>
    <property type="evidence" value="ECO:0007669"/>
    <property type="project" value="TreeGrafter"/>
</dbReference>
<evidence type="ECO:0000256" key="3">
    <source>
        <dbReference type="SAM" id="MobiDB-lite"/>
    </source>
</evidence>
<dbReference type="InterPro" id="IPR003888">
    <property type="entry name" value="FYrich_N"/>
</dbReference>
<dbReference type="GO" id="GO:0045893">
    <property type="term" value="P:positive regulation of DNA-templated transcription"/>
    <property type="evidence" value="ECO:0007669"/>
    <property type="project" value="TreeGrafter"/>
</dbReference>
<accession>A0A151PJG9</accession>
<keyword evidence="5" id="KW-1185">Reference proteome</keyword>
<dbReference type="Proteomes" id="UP000050525">
    <property type="component" value="Unassembled WGS sequence"/>
</dbReference>
<dbReference type="PANTHER" id="PTHR45838:SF3">
    <property type="entry name" value="HISTONE-LYSINE N-METHYLTRANSFERASE 2B"/>
    <property type="match status" value="1"/>
</dbReference>
<dbReference type="AlphaFoldDB" id="A0A151PJG9"/>
<dbReference type="EMBL" id="AKHW03000077">
    <property type="protein sequence ID" value="KYO49132.1"/>
    <property type="molecule type" value="Genomic_DNA"/>
</dbReference>
<sequence length="275" mass="29521">MSWKGQLKGCSRLYWSTVDARRRCWYRCRVLECRPQLGHDEPNGQARQEENRTIAHSPAPAGARIKVPSYSPTRRPLGGISSRPLPSPGSASAVTHHIPTPVALDAAGLLGVPARPPPHPAPPAPKRLKAEEEDVEPLGPGSPPGPRATNGLTGSPPAAPRPGRVRMKTPTARAILDLASFKQEQDELSDGGSAGDPSPGSEPTPSIEDPSLEPPSQPMWPRYSGESWSSDEDSPRREEPEAEAPPKTRPHLRFEISSEDGLSVQADTVEGRGRA</sequence>
<evidence type="ECO:0000313" key="4">
    <source>
        <dbReference type="EMBL" id="KYO49132.1"/>
    </source>
</evidence>
<dbReference type="Pfam" id="PF05964">
    <property type="entry name" value="FYRN"/>
    <property type="match status" value="1"/>
</dbReference>
<feature type="region of interest" description="Disordered" evidence="3">
    <location>
        <begin position="109"/>
        <end position="275"/>
    </location>
</feature>
<name>A0A151PJG9_ALLMI</name>
<proteinExistence type="predicted"/>
<dbReference type="GO" id="GO:0042800">
    <property type="term" value="F:histone H3K4 methyltransferase activity"/>
    <property type="evidence" value="ECO:0007669"/>
    <property type="project" value="TreeGrafter"/>
</dbReference>
<keyword evidence="2" id="KW-0804">Transcription</keyword>
<feature type="compositionally biased region" description="Basic and acidic residues" evidence="3">
    <location>
        <begin position="37"/>
        <end position="53"/>
    </location>
</feature>
<evidence type="ECO:0000256" key="1">
    <source>
        <dbReference type="ARBA" id="ARBA00023015"/>
    </source>
</evidence>
<dbReference type="STRING" id="8496.A0A151PJG9"/>
<feature type="region of interest" description="Disordered" evidence="3">
    <location>
        <begin position="37"/>
        <end position="94"/>
    </location>
</feature>
<protein>
    <submittedName>
        <fullName evidence="4">Uncharacterized protein</fullName>
    </submittedName>
</protein>
<reference evidence="4 5" key="1">
    <citation type="journal article" date="2012" name="Genome Biol.">
        <title>Sequencing three crocodilian genomes to illuminate the evolution of archosaurs and amniotes.</title>
        <authorList>
            <person name="St John J.A."/>
            <person name="Braun E.L."/>
            <person name="Isberg S.R."/>
            <person name="Miles L.G."/>
            <person name="Chong A.Y."/>
            <person name="Gongora J."/>
            <person name="Dalzell P."/>
            <person name="Moran C."/>
            <person name="Bed'hom B."/>
            <person name="Abzhanov A."/>
            <person name="Burgess S.C."/>
            <person name="Cooksey A.M."/>
            <person name="Castoe T.A."/>
            <person name="Crawford N.G."/>
            <person name="Densmore L.D."/>
            <person name="Drew J.C."/>
            <person name="Edwards S.V."/>
            <person name="Faircloth B.C."/>
            <person name="Fujita M.K."/>
            <person name="Greenwold M.J."/>
            <person name="Hoffmann F.G."/>
            <person name="Howard J.M."/>
            <person name="Iguchi T."/>
            <person name="Janes D.E."/>
            <person name="Khan S.Y."/>
            <person name="Kohno S."/>
            <person name="de Koning A.J."/>
            <person name="Lance S.L."/>
            <person name="McCarthy F.M."/>
            <person name="McCormack J.E."/>
            <person name="Merchant M.E."/>
            <person name="Peterson D.G."/>
            <person name="Pollock D.D."/>
            <person name="Pourmand N."/>
            <person name="Raney B.J."/>
            <person name="Roessler K.A."/>
            <person name="Sanford J.R."/>
            <person name="Sawyer R.H."/>
            <person name="Schmidt C.J."/>
            <person name="Triplett E.W."/>
            <person name="Tuberville T.D."/>
            <person name="Venegas-Anaya M."/>
            <person name="Howard J.T."/>
            <person name="Jarvis E.D."/>
            <person name="Guillette L.J.Jr."/>
            <person name="Glenn T.C."/>
            <person name="Green R.E."/>
            <person name="Ray D.A."/>
        </authorList>
    </citation>
    <scope>NUCLEOTIDE SEQUENCE [LARGE SCALE GENOMIC DNA]</scope>
    <source>
        <strain evidence="4">KSC_2009_1</strain>
    </source>
</reference>